<name>A0A0R1MIT3_9LACO</name>
<dbReference type="PATRIC" id="fig|1423792.3.peg.1741"/>
<gene>
    <name evidence="2" type="ORF">FD09_GL001717</name>
</gene>
<evidence type="ECO:0000313" key="2">
    <source>
        <dbReference type="EMBL" id="KRL07904.1"/>
    </source>
</evidence>
<keyword evidence="3" id="KW-1185">Reference proteome</keyword>
<dbReference type="Proteomes" id="UP000051330">
    <property type="component" value="Unassembled WGS sequence"/>
</dbReference>
<proteinExistence type="predicted"/>
<dbReference type="EMBL" id="AZEC01000029">
    <property type="protein sequence ID" value="KRL07904.1"/>
    <property type="molecule type" value="Genomic_DNA"/>
</dbReference>
<protein>
    <submittedName>
        <fullName evidence="2">LytTr family transcriptional regulator</fullName>
    </submittedName>
</protein>
<dbReference type="OrthoDB" id="2136316at2"/>
<evidence type="ECO:0000313" key="3">
    <source>
        <dbReference type="Proteomes" id="UP000051330"/>
    </source>
</evidence>
<accession>A0A0R1MIT3</accession>
<dbReference type="InterPro" id="IPR046947">
    <property type="entry name" value="LytR-like"/>
</dbReference>
<dbReference type="SMART" id="SM00850">
    <property type="entry name" value="LytTR"/>
    <property type="match status" value="1"/>
</dbReference>
<dbReference type="Pfam" id="PF04397">
    <property type="entry name" value="LytTR"/>
    <property type="match status" value="1"/>
</dbReference>
<dbReference type="PANTHER" id="PTHR37299:SF1">
    <property type="entry name" value="STAGE 0 SPORULATION PROTEIN A HOMOLOG"/>
    <property type="match status" value="1"/>
</dbReference>
<dbReference type="GO" id="GO:0000156">
    <property type="term" value="F:phosphorelay response regulator activity"/>
    <property type="evidence" value="ECO:0007669"/>
    <property type="project" value="InterPro"/>
</dbReference>
<dbReference type="PANTHER" id="PTHR37299">
    <property type="entry name" value="TRANSCRIPTIONAL REGULATOR-RELATED"/>
    <property type="match status" value="1"/>
</dbReference>
<comment type="caution">
    <text evidence="2">The sequence shown here is derived from an EMBL/GenBank/DDBJ whole genome shotgun (WGS) entry which is preliminary data.</text>
</comment>
<sequence length="152" mass="17023">MVRSRFLENKQYPPTDPAVTVEAAKQDQNVQALMAYIDRYGANQPGIVPVKTDDRIQMVRIEDIIMADVQDTALLIYTTGGVLTTRERLTHFAERLASPDFVQVSKHAMVNLNHLLSLEDSFSGSMTAKLSDNNKTSVSRKYVQLLAQRLGL</sequence>
<reference evidence="2 3" key="1">
    <citation type="journal article" date="2015" name="Genome Announc.">
        <title>Expanding the biotechnology potential of lactobacilli through comparative genomics of 213 strains and associated genera.</title>
        <authorList>
            <person name="Sun Z."/>
            <person name="Harris H.M."/>
            <person name="McCann A."/>
            <person name="Guo C."/>
            <person name="Argimon S."/>
            <person name="Zhang W."/>
            <person name="Yang X."/>
            <person name="Jeffery I.B."/>
            <person name="Cooney J.C."/>
            <person name="Kagawa T.F."/>
            <person name="Liu W."/>
            <person name="Song Y."/>
            <person name="Salvetti E."/>
            <person name="Wrobel A."/>
            <person name="Rasinkangas P."/>
            <person name="Parkhill J."/>
            <person name="Rea M.C."/>
            <person name="O'Sullivan O."/>
            <person name="Ritari J."/>
            <person name="Douillard F.P."/>
            <person name="Paul Ross R."/>
            <person name="Yang R."/>
            <person name="Briner A.E."/>
            <person name="Felis G.E."/>
            <person name="de Vos W.M."/>
            <person name="Barrangou R."/>
            <person name="Klaenhammer T.R."/>
            <person name="Caufield P.W."/>
            <person name="Cui Y."/>
            <person name="Zhang H."/>
            <person name="O'Toole P.W."/>
        </authorList>
    </citation>
    <scope>NUCLEOTIDE SEQUENCE [LARGE SCALE GENOMIC DNA]</scope>
    <source>
        <strain evidence="2 3">DSM 12744</strain>
    </source>
</reference>
<organism evidence="2 3">
    <name type="scientific">Schleiferilactobacillus perolens DSM 12744</name>
    <dbReference type="NCBI Taxonomy" id="1423792"/>
    <lineage>
        <taxon>Bacteria</taxon>
        <taxon>Bacillati</taxon>
        <taxon>Bacillota</taxon>
        <taxon>Bacilli</taxon>
        <taxon>Lactobacillales</taxon>
        <taxon>Lactobacillaceae</taxon>
        <taxon>Schleiferilactobacillus</taxon>
    </lineage>
</organism>
<dbReference type="STRING" id="1423792.FD09_GL001717"/>
<dbReference type="GO" id="GO:0003677">
    <property type="term" value="F:DNA binding"/>
    <property type="evidence" value="ECO:0007669"/>
    <property type="project" value="InterPro"/>
</dbReference>
<dbReference type="Gene3D" id="2.40.50.1020">
    <property type="entry name" value="LytTr DNA-binding domain"/>
    <property type="match status" value="1"/>
</dbReference>
<feature type="domain" description="HTH LytTR-type" evidence="1">
    <location>
        <begin position="48"/>
        <end position="152"/>
    </location>
</feature>
<evidence type="ECO:0000259" key="1">
    <source>
        <dbReference type="PROSITE" id="PS50930"/>
    </source>
</evidence>
<dbReference type="RefSeq" id="WP_057822528.1">
    <property type="nucleotide sequence ID" value="NZ_AZEC01000029.1"/>
</dbReference>
<dbReference type="InterPro" id="IPR007492">
    <property type="entry name" value="LytTR_DNA-bd_dom"/>
</dbReference>
<dbReference type="PROSITE" id="PS50930">
    <property type="entry name" value="HTH_LYTTR"/>
    <property type="match status" value="1"/>
</dbReference>
<dbReference type="AlphaFoldDB" id="A0A0R1MIT3"/>